<protein>
    <submittedName>
        <fullName evidence="1">Uncharacterized protein</fullName>
    </submittedName>
</protein>
<proteinExistence type="predicted"/>
<keyword evidence="2" id="KW-1185">Reference proteome</keyword>
<gene>
    <name evidence="1" type="ORF">M8T91_16595</name>
</gene>
<evidence type="ECO:0000313" key="1">
    <source>
        <dbReference type="EMBL" id="WKD49492.1"/>
    </source>
</evidence>
<sequence>MQSIARQIEQLPYPLDKILLVAQDLLCAGVTGPPTNEQIAAAFVLARVELLPPGCDVVEAWEHLDIEWRLYVRHLWQDYRHLIEALEVGAAHQKD</sequence>
<dbReference type="Proteomes" id="UP001321520">
    <property type="component" value="Chromosome"/>
</dbReference>
<name>A0ABY9EBF1_9GAMM</name>
<organism evidence="1 2">
    <name type="scientific">Microbulbifer spongiae</name>
    <dbReference type="NCBI Taxonomy" id="2944933"/>
    <lineage>
        <taxon>Bacteria</taxon>
        <taxon>Pseudomonadati</taxon>
        <taxon>Pseudomonadota</taxon>
        <taxon>Gammaproteobacteria</taxon>
        <taxon>Cellvibrionales</taxon>
        <taxon>Microbulbiferaceae</taxon>
        <taxon>Microbulbifer</taxon>
    </lineage>
</organism>
<dbReference type="RefSeq" id="WP_301415329.1">
    <property type="nucleotide sequence ID" value="NZ_CP098023.1"/>
</dbReference>
<dbReference type="EMBL" id="CP098023">
    <property type="protein sequence ID" value="WKD49492.1"/>
    <property type="molecule type" value="Genomic_DNA"/>
</dbReference>
<evidence type="ECO:0000313" key="2">
    <source>
        <dbReference type="Proteomes" id="UP001321520"/>
    </source>
</evidence>
<accession>A0ABY9EBF1</accession>
<reference evidence="1 2" key="1">
    <citation type="submission" date="2022-05" db="EMBL/GenBank/DDBJ databases">
        <title>Microbulbifer sp. nov., isolated from sponge.</title>
        <authorList>
            <person name="Gao L."/>
        </authorList>
    </citation>
    <scope>NUCLEOTIDE SEQUENCE [LARGE SCALE GENOMIC DNA]</scope>
    <source>
        <strain evidence="1 2">MI-G</strain>
    </source>
</reference>